<evidence type="ECO:0000256" key="5">
    <source>
        <dbReference type="PIRNR" id="PIRNR000090"/>
    </source>
</evidence>
<proteinExistence type="inferred from homology"/>
<dbReference type="GO" id="GO:0033539">
    <property type="term" value="P:fatty acid beta-oxidation using acyl-CoA dehydrogenase"/>
    <property type="evidence" value="ECO:0007669"/>
    <property type="project" value="TreeGrafter"/>
</dbReference>
<evidence type="ECO:0000313" key="7">
    <source>
        <dbReference type="Ensembl" id="ENSCCAP00000015848.1"/>
    </source>
</evidence>
<dbReference type="GO" id="GO:0005759">
    <property type="term" value="C:mitochondrial matrix"/>
    <property type="evidence" value="ECO:0007669"/>
    <property type="project" value="UniProtKB-SubCell"/>
</dbReference>
<keyword evidence="8" id="KW-1185">Reference proteome</keyword>
<reference evidence="7" key="1">
    <citation type="submission" date="2025-08" db="UniProtKB">
        <authorList>
            <consortium name="Ensembl"/>
        </authorList>
    </citation>
    <scope>IDENTIFICATION</scope>
</reference>
<name>A0A2K5QIX6_CEBIM</name>
<dbReference type="Proteomes" id="UP000233040">
    <property type="component" value="Unassembled WGS sequence"/>
</dbReference>
<accession>A0A2K5QIX6</accession>
<protein>
    <recommendedName>
        <fullName evidence="5">Electron transfer flavoprotein subunit beta</fullName>
        <shortName evidence="5">Beta-ETF</shortName>
    </recommendedName>
</protein>
<evidence type="ECO:0000313" key="8">
    <source>
        <dbReference type="Proteomes" id="UP000233040"/>
    </source>
</evidence>
<keyword evidence="4 5" id="KW-0249">Electron transport</keyword>
<dbReference type="InterPro" id="IPR012255">
    <property type="entry name" value="ETF_b"/>
</dbReference>
<dbReference type="GO" id="GO:0009063">
    <property type="term" value="P:amino acid catabolic process"/>
    <property type="evidence" value="ECO:0007669"/>
    <property type="project" value="TreeGrafter"/>
</dbReference>
<comment type="subunit">
    <text evidence="5">Heterodimer of an alpha and a beta subunit.</text>
</comment>
<comment type="function">
    <text evidence="5">The electron transfer flavoprotein serves as a specific electron acceptor for several dehydrogenases, including five acyl-CoA dehydrogenases, glutaryl-CoA and sarcosine dehydrogenase. It transfers the electrons to the main mitochondrial respiratory chain via ETF-ubiquinone oxidoreductase (ETF dehydrogenase).</text>
</comment>
<keyword evidence="5" id="KW-0496">Mitochondrion</keyword>
<evidence type="ECO:0000259" key="6">
    <source>
        <dbReference type="SMART" id="SM00893"/>
    </source>
</evidence>
<dbReference type="InterPro" id="IPR014729">
    <property type="entry name" value="Rossmann-like_a/b/a_fold"/>
</dbReference>
<keyword evidence="3 5" id="KW-0813">Transport</keyword>
<dbReference type="Gene3D" id="3.40.50.620">
    <property type="entry name" value="HUPs"/>
    <property type="match status" value="2"/>
</dbReference>
<dbReference type="Pfam" id="PF01012">
    <property type="entry name" value="ETF"/>
    <property type="match status" value="1"/>
</dbReference>
<evidence type="ECO:0000256" key="1">
    <source>
        <dbReference type="ARBA" id="ARBA00004305"/>
    </source>
</evidence>
<comment type="similarity">
    <text evidence="2 5">Belongs to the ETF beta-subunit/FixA family.</text>
</comment>
<dbReference type="AlphaFoldDB" id="A0A2K5QIX6"/>
<dbReference type="GO" id="GO:0009055">
    <property type="term" value="F:electron transfer activity"/>
    <property type="evidence" value="ECO:0007669"/>
    <property type="project" value="InterPro"/>
</dbReference>
<dbReference type="SMART" id="SM00893">
    <property type="entry name" value="ETF"/>
    <property type="match status" value="1"/>
</dbReference>
<evidence type="ECO:0000256" key="2">
    <source>
        <dbReference type="ARBA" id="ARBA00007557"/>
    </source>
</evidence>
<evidence type="ECO:0000256" key="3">
    <source>
        <dbReference type="ARBA" id="ARBA00022448"/>
    </source>
</evidence>
<dbReference type="PANTHER" id="PTHR21294">
    <property type="entry name" value="ELECTRON TRANSFER FLAVOPROTEIN BETA-SUBUNIT"/>
    <property type="match status" value="1"/>
</dbReference>
<dbReference type="GeneTree" id="ENSGT00390000009936"/>
<evidence type="ECO:0000256" key="4">
    <source>
        <dbReference type="ARBA" id="ARBA00022982"/>
    </source>
</evidence>
<dbReference type="Ensembl" id="ENSCCAT00000033295.1">
    <property type="protein sequence ID" value="ENSCCAP00000015848.1"/>
    <property type="gene ID" value="ENSCCAG00000025686.1"/>
</dbReference>
<dbReference type="SUPFAM" id="SSF52402">
    <property type="entry name" value="Adenine nucleotide alpha hydrolases-like"/>
    <property type="match status" value="1"/>
</dbReference>
<dbReference type="InterPro" id="IPR014730">
    <property type="entry name" value="ETF_a/b_N"/>
</dbReference>
<dbReference type="PIRSF" id="PIRSF000090">
    <property type="entry name" value="Beta-ETF"/>
    <property type="match status" value="1"/>
</dbReference>
<dbReference type="PANTHER" id="PTHR21294:SF8">
    <property type="entry name" value="ELECTRON TRANSFER FLAVOPROTEIN SUBUNIT BETA"/>
    <property type="match status" value="1"/>
</dbReference>
<reference evidence="7" key="2">
    <citation type="submission" date="2025-09" db="UniProtKB">
        <authorList>
            <consortium name="Ensembl"/>
        </authorList>
    </citation>
    <scope>IDENTIFICATION</scope>
</reference>
<comment type="subcellular location">
    <subcellularLocation>
        <location evidence="1 5">Mitochondrion matrix</location>
    </subcellularLocation>
</comment>
<sequence length="231" mass="25530">MAELRMLVAVKRADRTGVATNGVKQSMNPFCEIAVEESVRLQEKQLLKEVIAVSCGPAQCQETIHAALAMGADRGIHVEVPPEEAESLGPLQVALVLAKLAEKRRWTWCCWASRSSMMTPDFLTGPRVTLEGDKLKVEREIVRGLETLLLKLPVMVTADLRLNEPRYATLPNIMKKAKKKKIEVIKPGDLGVDLTSKLSVISVEDPPQRTTGVKAETTEDLVARLREIGRI</sequence>
<feature type="domain" description="Electron transfer flavoprotein alpha/beta-subunit N-terminal" evidence="6">
    <location>
        <begin position="15"/>
        <end position="194"/>
    </location>
</feature>
<organism evidence="7 8">
    <name type="scientific">Cebus imitator</name>
    <name type="common">Panamanian white-faced capuchin</name>
    <name type="synonym">Cebus capucinus imitator</name>
    <dbReference type="NCBI Taxonomy" id="2715852"/>
    <lineage>
        <taxon>Eukaryota</taxon>
        <taxon>Metazoa</taxon>
        <taxon>Chordata</taxon>
        <taxon>Craniata</taxon>
        <taxon>Vertebrata</taxon>
        <taxon>Euteleostomi</taxon>
        <taxon>Mammalia</taxon>
        <taxon>Eutheria</taxon>
        <taxon>Euarchontoglires</taxon>
        <taxon>Primates</taxon>
        <taxon>Haplorrhini</taxon>
        <taxon>Platyrrhini</taxon>
        <taxon>Cebidae</taxon>
        <taxon>Cebinae</taxon>
        <taxon>Cebus</taxon>
    </lineage>
</organism>